<dbReference type="PANTHER" id="PTHR24416">
    <property type="entry name" value="TYROSINE-PROTEIN KINASE RECEPTOR"/>
    <property type="match status" value="1"/>
</dbReference>
<evidence type="ECO:0000259" key="4">
    <source>
        <dbReference type="PROSITE" id="PS50011"/>
    </source>
</evidence>
<dbReference type="InterPro" id="IPR008266">
    <property type="entry name" value="Tyr_kinase_AS"/>
</dbReference>
<dbReference type="GO" id="GO:0004714">
    <property type="term" value="F:transmembrane receptor protein tyrosine kinase activity"/>
    <property type="evidence" value="ECO:0007669"/>
    <property type="project" value="TreeGrafter"/>
</dbReference>
<keyword evidence="3" id="KW-0472">Membrane</keyword>
<keyword evidence="3" id="KW-1133">Transmembrane helix</keyword>
<dbReference type="InterPro" id="IPR011009">
    <property type="entry name" value="Kinase-like_dom_sf"/>
</dbReference>
<name>A0A8J6K8R5_ELECQ</name>
<organism evidence="5 6">
    <name type="scientific">Eleutherodactylus coqui</name>
    <name type="common">Puerto Rican coqui</name>
    <dbReference type="NCBI Taxonomy" id="57060"/>
    <lineage>
        <taxon>Eukaryota</taxon>
        <taxon>Metazoa</taxon>
        <taxon>Chordata</taxon>
        <taxon>Craniata</taxon>
        <taxon>Vertebrata</taxon>
        <taxon>Euteleostomi</taxon>
        <taxon>Amphibia</taxon>
        <taxon>Batrachia</taxon>
        <taxon>Anura</taxon>
        <taxon>Neobatrachia</taxon>
        <taxon>Hyloidea</taxon>
        <taxon>Eleutherodactylidae</taxon>
        <taxon>Eleutherodactylinae</taxon>
        <taxon>Eleutherodactylus</taxon>
        <taxon>Eleutherodactylus</taxon>
    </lineage>
</organism>
<proteinExistence type="predicted"/>
<dbReference type="InterPro" id="IPR050122">
    <property type="entry name" value="RTK"/>
</dbReference>
<dbReference type="AlphaFoldDB" id="A0A8J6K8R5"/>
<feature type="transmembrane region" description="Helical" evidence="3">
    <location>
        <begin position="30"/>
        <end position="51"/>
    </location>
</feature>
<dbReference type="GO" id="GO:0007169">
    <property type="term" value="P:cell surface receptor protein tyrosine kinase signaling pathway"/>
    <property type="evidence" value="ECO:0007669"/>
    <property type="project" value="TreeGrafter"/>
</dbReference>
<dbReference type="EMBL" id="WNTK01000004">
    <property type="protein sequence ID" value="KAG9484923.1"/>
    <property type="molecule type" value="Genomic_DNA"/>
</dbReference>
<keyword evidence="3" id="KW-0812">Transmembrane</keyword>
<gene>
    <name evidence="5" type="ORF">GDO78_008173</name>
</gene>
<keyword evidence="1" id="KW-0547">Nucleotide-binding</keyword>
<sequence length="417" mass="47300">MGNQSVQPQASTLPDCTDELCIVRKHEYEVIVVPVLLVGITIVLIAIVLCLRFRDLKLEKKRAKAEHLTQENSRGVNSGISLQQLSLDTVLSTRDRSLLALEIPCENISQPFQLMCEGRFGPIYRTVLRDTDGRKGRSIIVKELQASAEPDEVRHFLQRAAFQVWLGPHPNLVEFVGCCTETRPFCMLLERVEQGSLLKFLWDCRRDFVPMDGILYDITECQVYTIALQILTALEFLHKRHLVHGDVAARNVLIQHDLTPKLTGLGGACDMHVRGSYPVRRPGPLKWMSPEQLLYMSVTEKSDIWSFGILLYEIITLGAPPYPEVPPTNILQHLQRGNIMKRPSSCRQNLYNIMKACWTWKAEDRISVPELQKRLEAGKKSSNDRTVVQIPELVEPELYEGVAGTAVVKMETDYTVL</sequence>
<dbReference type="OrthoDB" id="4062651at2759"/>
<dbReference type="PRINTS" id="PR00109">
    <property type="entry name" value="TYRKINASE"/>
</dbReference>
<reference evidence="5" key="1">
    <citation type="thesis" date="2020" institute="ProQuest LLC" country="789 East Eisenhower Parkway, Ann Arbor, MI, USA">
        <title>Comparative Genomics and Chromosome Evolution.</title>
        <authorList>
            <person name="Mudd A.B."/>
        </authorList>
    </citation>
    <scope>NUCLEOTIDE SEQUENCE</scope>
    <source>
        <strain evidence="5">HN-11 Male</strain>
        <tissue evidence="5">Kidney and liver</tissue>
    </source>
</reference>
<dbReference type="SUPFAM" id="SSF56112">
    <property type="entry name" value="Protein kinase-like (PK-like)"/>
    <property type="match status" value="1"/>
</dbReference>
<dbReference type="FunFam" id="1.10.510.10:FF:000450">
    <property type="entry name" value="Tyrosine-protein kinase STYK1"/>
    <property type="match status" value="1"/>
</dbReference>
<evidence type="ECO:0000256" key="2">
    <source>
        <dbReference type="ARBA" id="ARBA00022840"/>
    </source>
</evidence>
<keyword evidence="2" id="KW-0067">ATP-binding</keyword>
<dbReference type="Gene3D" id="1.10.510.10">
    <property type="entry name" value="Transferase(Phosphotransferase) domain 1"/>
    <property type="match status" value="1"/>
</dbReference>
<dbReference type="GO" id="GO:0043235">
    <property type="term" value="C:receptor complex"/>
    <property type="evidence" value="ECO:0007669"/>
    <property type="project" value="TreeGrafter"/>
</dbReference>
<dbReference type="Proteomes" id="UP000770717">
    <property type="component" value="Unassembled WGS sequence"/>
</dbReference>
<dbReference type="PANTHER" id="PTHR24416:SF630">
    <property type="entry name" value="LOC100170540 PROTEIN"/>
    <property type="match status" value="1"/>
</dbReference>
<protein>
    <recommendedName>
        <fullName evidence="4">Protein kinase domain-containing protein</fullName>
    </recommendedName>
</protein>
<dbReference type="CDD" id="cd00192">
    <property type="entry name" value="PTKc"/>
    <property type="match status" value="1"/>
</dbReference>
<dbReference type="Gene3D" id="3.30.200.20">
    <property type="entry name" value="Phosphorylase Kinase, domain 1"/>
    <property type="match status" value="1"/>
</dbReference>
<evidence type="ECO:0000256" key="1">
    <source>
        <dbReference type="ARBA" id="ARBA00022741"/>
    </source>
</evidence>
<dbReference type="InterPro" id="IPR001245">
    <property type="entry name" value="Ser-Thr/Tyr_kinase_cat_dom"/>
</dbReference>
<accession>A0A8J6K8R5</accession>
<feature type="domain" description="Protein kinase" evidence="4">
    <location>
        <begin position="109"/>
        <end position="375"/>
    </location>
</feature>
<dbReference type="PROSITE" id="PS50011">
    <property type="entry name" value="PROTEIN_KINASE_DOM"/>
    <property type="match status" value="1"/>
</dbReference>
<evidence type="ECO:0000256" key="3">
    <source>
        <dbReference type="SAM" id="Phobius"/>
    </source>
</evidence>
<evidence type="ECO:0000313" key="5">
    <source>
        <dbReference type="EMBL" id="KAG9484923.1"/>
    </source>
</evidence>
<dbReference type="GO" id="GO:0005524">
    <property type="term" value="F:ATP binding"/>
    <property type="evidence" value="ECO:0007669"/>
    <property type="project" value="UniProtKB-KW"/>
</dbReference>
<dbReference type="PROSITE" id="PS00109">
    <property type="entry name" value="PROTEIN_KINASE_TYR"/>
    <property type="match status" value="1"/>
</dbReference>
<dbReference type="Pfam" id="PF07714">
    <property type="entry name" value="PK_Tyr_Ser-Thr"/>
    <property type="match status" value="1"/>
</dbReference>
<evidence type="ECO:0000313" key="6">
    <source>
        <dbReference type="Proteomes" id="UP000770717"/>
    </source>
</evidence>
<keyword evidence="6" id="KW-1185">Reference proteome</keyword>
<comment type="caution">
    <text evidence="5">The sequence shown here is derived from an EMBL/GenBank/DDBJ whole genome shotgun (WGS) entry which is preliminary data.</text>
</comment>
<dbReference type="InterPro" id="IPR000719">
    <property type="entry name" value="Prot_kinase_dom"/>
</dbReference>
<dbReference type="EMBL" id="WNTK01000004">
    <property type="protein sequence ID" value="KAG9484924.1"/>
    <property type="molecule type" value="Genomic_DNA"/>
</dbReference>
<dbReference type="GO" id="GO:0005886">
    <property type="term" value="C:plasma membrane"/>
    <property type="evidence" value="ECO:0007669"/>
    <property type="project" value="TreeGrafter"/>
</dbReference>